<keyword evidence="2" id="KW-0560">Oxidoreductase</keyword>
<dbReference type="CDD" id="cd05233">
    <property type="entry name" value="SDR_c"/>
    <property type="match status" value="1"/>
</dbReference>
<keyword evidence="4" id="KW-1185">Reference proteome</keyword>
<evidence type="ECO:0000313" key="3">
    <source>
        <dbReference type="EMBL" id="AQP44925.1"/>
    </source>
</evidence>
<evidence type="ECO:0008006" key="5">
    <source>
        <dbReference type="Google" id="ProtNLM"/>
    </source>
</evidence>
<dbReference type="SUPFAM" id="SSF51735">
    <property type="entry name" value="NAD(P)-binding Rossmann-fold domains"/>
    <property type="match status" value="1"/>
</dbReference>
<dbReference type="STRING" id="1610493.RPIT_09090"/>
<sequence length="217" mass="22979">MGASSGLGAALGLKHRERGDGVVALGRRGTRLAQLGDISNAYPGTWESVAADLTDPQGFTSCVERASTCDRVYLCAASNGDVEETMNLNFIVQARLAVALDRPGLRLVVISSLAAKVVFKEMPHYCASKAALEHWIAGHRQGASASIIVVRPGQFDSEFHTGPRDLRIERLPHERASEVARVADGRSEGTVTLGGLRDRVAAAVAGAIGPVNARRVL</sequence>
<dbReference type="Pfam" id="PF00106">
    <property type="entry name" value="adh_short"/>
    <property type="match status" value="1"/>
</dbReference>
<dbReference type="AlphaFoldDB" id="A0A1Q2CFV4"/>
<evidence type="ECO:0000256" key="1">
    <source>
        <dbReference type="ARBA" id="ARBA00006484"/>
    </source>
</evidence>
<dbReference type="Gene3D" id="3.40.50.720">
    <property type="entry name" value="NAD(P)-binding Rossmann-like Domain"/>
    <property type="match status" value="1"/>
</dbReference>
<dbReference type="PANTHER" id="PTHR44196">
    <property type="entry name" value="DEHYDROGENASE/REDUCTASE SDR FAMILY MEMBER 7B"/>
    <property type="match status" value="1"/>
</dbReference>
<accession>A0A1Q2CFV4</accession>
<dbReference type="EMBL" id="CP019605">
    <property type="protein sequence ID" value="AQP44925.1"/>
    <property type="molecule type" value="Genomic_DNA"/>
</dbReference>
<dbReference type="InterPro" id="IPR036291">
    <property type="entry name" value="NAD(P)-bd_dom_sf"/>
</dbReference>
<dbReference type="Proteomes" id="UP000188324">
    <property type="component" value="Chromosome"/>
</dbReference>
<evidence type="ECO:0000313" key="4">
    <source>
        <dbReference type="Proteomes" id="UP000188324"/>
    </source>
</evidence>
<name>A0A1Q2CFV4_9ACTN</name>
<reference evidence="3 4" key="1">
    <citation type="journal article" date="2016" name="Int. J. Syst. Evol. Microbiol.">
        <title>Tessaracoccus flavus sp. nov., isolated from the drainage system of a lindane-producing factory.</title>
        <authorList>
            <person name="Kumari R."/>
            <person name="Singh P."/>
            <person name="Schumann P."/>
            <person name="Lal R."/>
        </authorList>
    </citation>
    <scope>NUCLEOTIDE SEQUENCE [LARGE SCALE GENOMIC DNA]</scope>
    <source>
        <strain evidence="3 4">RP1T</strain>
    </source>
</reference>
<organism evidence="3 4">
    <name type="scientific">Tessaracoccus flavus</name>
    <dbReference type="NCBI Taxonomy" id="1610493"/>
    <lineage>
        <taxon>Bacteria</taxon>
        <taxon>Bacillati</taxon>
        <taxon>Actinomycetota</taxon>
        <taxon>Actinomycetes</taxon>
        <taxon>Propionibacteriales</taxon>
        <taxon>Propionibacteriaceae</taxon>
        <taxon>Tessaracoccus</taxon>
    </lineage>
</organism>
<dbReference type="PROSITE" id="PS00061">
    <property type="entry name" value="ADH_SHORT"/>
    <property type="match status" value="1"/>
</dbReference>
<gene>
    <name evidence="3" type="ORF">RPIT_09090</name>
</gene>
<dbReference type="InterPro" id="IPR002347">
    <property type="entry name" value="SDR_fam"/>
</dbReference>
<evidence type="ECO:0000256" key="2">
    <source>
        <dbReference type="ARBA" id="ARBA00023002"/>
    </source>
</evidence>
<proteinExistence type="inferred from homology"/>
<dbReference type="InterPro" id="IPR020904">
    <property type="entry name" value="Sc_DH/Rdtase_CS"/>
</dbReference>
<dbReference type="KEGG" id="tfl:RPIT_09090"/>
<protein>
    <recommendedName>
        <fullName evidence="5">Short chain dehydrogenase</fullName>
    </recommendedName>
</protein>
<dbReference type="PANTHER" id="PTHR44196:SF1">
    <property type="entry name" value="DEHYDROGENASE_REDUCTASE SDR FAMILY MEMBER 7B"/>
    <property type="match status" value="1"/>
</dbReference>
<comment type="similarity">
    <text evidence="1">Belongs to the short-chain dehydrogenases/reductases (SDR) family.</text>
</comment>
<dbReference type="GO" id="GO:0016491">
    <property type="term" value="F:oxidoreductase activity"/>
    <property type="evidence" value="ECO:0007669"/>
    <property type="project" value="UniProtKB-KW"/>
</dbReference>
<dbReference type="GO" id="GO:0016020">
    <property type="term" value="C:membrane"/>
    <property type="evidence" value="ECO:0007669"/>
    <property type="project" value="TreeGrafter"/>
</dbReference>